<keyword evidence="4" id="KW-1185">Reference proteome</keyword>
<evidence type="ECO:0000256" key="1">
    <source>
        <dbReference type="ARBA" id="ARBA00006817"/>
    </source>
</evidence>
<dbReference type="Gene3D" id="3.30.530.20">
    <property type="match status" value="1"/>
</dbReference>
<protein>
    <recommendedName>
        <fullName evidence="2">Activator of Hsp90 ATPase homologue 1/2-like C-terminal domain-containing protein</fullName>
    </recommendedName>
</protein>
<evidence type="ECO:0000313" key="4">
    <source>
        <dbReference type="Proteomes" id="UP000273119"/>
    </source>
</evidence>
<dbReference type="Pfam" id="PF08327">
    <property type="entry name" value="AHSA1"/>
    <property type="match status" value="1"/>
</dbReference>
<proteinExistence type="inferred from homology"/>
<dbReference type="SUPFAM" id="SSF55961">
    <property type="entry name" value="Bet v1-like"/>
    <property type="match status" value="1"/>
</dbReference>
<dbReference type="InterPro" id="IPR023393">
    <property type="entry name" value="START-like_dom_sf"/>
</dbReference>
<evidence type="ECO:0000259" key="2">
    <source>
        <dbReference type="Pfam" id="PF08327"/>
    </source>
</evidence>
<organism evidence="3 4">
    <name type="scientific">Galactobacter caseinivorans</name>
    <dbReference type="NCBI Taxonomy" id="2676123"/>
    <lineage>
        <taxon>Bacteria</taxon>
        <taxon>Bacillati</taxon>
        <taxon>Actinomycetota</taxon>
        <taxon>Actinomycetes</taxon>
        <taxon>Micrococcales</taxon>
        <taxon>Micrococcaceae</taxon>
        <taxon>Galactobacter</taxon>
    </lineage>
</organism>
<accession>A0A496PI41</accession>
<feature type="domain" description="Activator of Hsp90 ATPase homologue 1/2-like C-terminal" evidence="2">
    <location>
        <begin position="61"/>
        <end position="172"/>
    </location>
</feature>
<evidence type="ECO:0000313" key="3">
    <source>
        <dbReference type="EMBL" id="RKW70120.1"/>
    </source>
</evidence>
<reference evidence="3 4" key="1">
    <citation type="submission" date="2018-07" db="EMBL/GenBank/DDBJ databases">
        <title>Arthrobacter sp. nov., isolated from raw cow's milk with high bacterial count.</title>
        <authorList>
            <person name="Hahne J."/>
            <person name="Isele D."/>
            <person name="Lipski A."/>
        </authorList>
    </citation>
    <scope>NUCLEOTIDE SEQUENCE [LARGE SCALE GENOMIC DNA]</scope>
    <source>
        <strain evidence="3 4">JZ R-183</strain>
    </source>
</reference>
<comment type="caution">
    <text evidence="3">The sequence shown here is derived from an EMBL/GenBank/DDBJ whole genome shotgun (WGS) entry which is preliminary data.</text>
</comment>
<gene>
    <name evidence="3" type="ORF">DWQ67_09180</name>
</gene>
<dbReference type="Proteomes" id="UP000273119">
    <property type="component" value="Unassembled WGS sequence"/>
</dbReference>
<dbReference type="AlphaFoldDB" id="A0A496PI41"/>
<sequence length="180" mass="19101">MRLGSRCQPGVASPPVCPVHVDVSRAKGQAQHMTETSADPVIARVRVPVGPVAAEAGWVHHIGEWWPLDTHGVHGGTATVVFAGGEIHEKAPDGSVAYWGTVTTRESGERLVFTWHPGRSKDEATLVSLTFASLPEGGTDVLLEHSGFDSLPDGGAVRTKYAAGWPGVLERYAAFMAARD</sequence>
<dbReference type="InterPro" id="IPR013538">
    <property type="entry name" value="ASHA1/2-like_C"/>
</dbReference>
<dbReference type="EMBL" id="QQXL01000005">
    <property type="protein sequence ID" value="RKW70120.1"/>
    <property type="molecule type" value="Genomic_DNA"/>
</dbReference>
<comment type="similarity">
    <text evidence="1">Belongs to the AHA1 family.</text>
</comment>
<name>A0A496PI41_9MICC</name>